<dbReference type="Proteomes" id="UP000076858">
    <property type="component" value="Unassembled WGS sequence"/>
</dbReference>
<accession>A0A162CXD2</accession>
<evidence type="ECO:0000313" key="3">
    <source>
        <dbReference type="Proteomes" id="UP000076858"/>
    </source>
</evidence>
<feature type="region of interest" description="Disordered" evidence="1">
    <location>
        <begin position="1"/>
        <end position="28"/>
    </location>
</feature>
<name>A0A162CXD2_9CRUS</name>
<organism evidence="2 3">
    <name type="scientific">Daphnia magna</name>
    <dbReference type="NCBI Taxonomy" id="35525"/>
    <lineage>
        <taxon>Eukaryota</taxon>
        <taxon>Metazoa</taxon>
        <taxon>Ecdysozoa</taxon>
        <taxon>Arthropoda</taxon>
        <taxon>Crustacea</taxon>
        <taxon>Branchiopoda</taxon>
        <taxon>Diplostraca</taxon>
        <taxon>Cladocera</taxon>
        <taxon>Anomopoda</taxon>
        <taxon>Daphniidae</taxon>
        <taxon>Daphnia</taxon>
    </lineage>
</organism>
<comment type="caution">
    <text evidence="2">The sequence shown here is derived from an EMBL/GenBank/DDBJ whole genome shotgun (WGS) entry which is preliminary data.</text>
</comment>
<reference evidence="2 3" key="1">
    <citation type="submission" date="2016-03" db="EMBL/GenBank/DDBJ databases">
        <title>EvidentialGene: Evidence-directed Construction of Genes on Genomes.</title>
        <authorList>
            <person name="Gilbert D.G."/>
            <person name="Choi J.-H."/>
            <person name="Mockaitis K."/>
            <person name="Colbourne J."/>
            <person name="Pfrender M."/>
        </authorList>
    </citation>
    <scope>NUCLEOTIDE SEQUENCE [LARGE SCALE GENOMIC DNA]</scope>
    <source>
        <strain evidence="2 3">Xinb3</strain>
        <tissue evidence="2">Complete organism</tissue>
    </source>
</reference>
<evidence type="ECO:0000256" key="1">
    <source>
        <dbReference type="SAM" id="MobiDB-lite"/>
    </source>
</evidence>
<dbReference type="EMBL" id="LRGB01009695">
    <property type="protein sequence ID" value="KZS00504.1"/>
    <property type="molecule type" value="Genomic_DNA"/>
</dbReference>
<sequence length="62" mass="7443">MNSRSERRKKKKRLKRRDGDPGTPIYSHSPNVCACVSMLFACVYKFELRRRPVFLYHLKNKE</sequence>
<evidence type="ECO:0000313" key="2">
    <source>
        <dbReference type="EMBL" id="KZS00504.1"/>
    </source>
</evidence>
<proteinExistence type="predicted"/>
<dbReference type="AlphaFoldDB" id="A0A162CXD2"/>
<protein>
    <submittedName>
        <fullName evidence="2">Uncharacterized protein</fullName>
    </submittedName>
</protein>
<gene>
    <name evidence="2" type="ORF">APZ42_003169</name>
</gene>
<feature type="compositionally biased region" description="Basic residues" evidence="1">
    <location>
        <begin position="1"/>
        <end position="16"/>
    </location>
</feature>
<keyword evidence="3" id="KW-1185">Reference proteome</keyword>